<protein>
    <submittedName>
        <fullName evidence="1">TolB protein</fullName>
    </submittedName>
</protein>
<proteinExistence type="predicted"/>
<keyword evidence="2" id="KW-1185">Reference proteome</keyword>
<evidence type="ECO:0000313" key="1">
    <source>
        <dbReference type="EMBL" id="AIY19010.2"/>
    </source>
</evidence>
<dbReference type="Gene3D" id="2.120.10.30">
    <property type="entry name" value="TolB, C-terminal domain"/>
    <property type="match status" value="1"/>
</dbReference>
<organism evidence="1 2">
    <name type="scientific">Nocardioides simplex</name>
    <name type="common">Arthrobacter simplex</name>
    <dbReference type="NCBI Taxonomy" id="2045"/>
    <lineage>
        <taxon>Bacteria</taxon>
        <taxon>Bacillati</taxon>
        <taxon>Actinomycetota</taxon>
        <taxon>Actinomycetes</taxon>
        <taxon>Propionibacteriales</taxon>
        <taxon>Nocardioidaceae</taxon>
        <taxon>Pimelobacter</taxon>
    </lineage>
</organism>
<dbReference type="STRING" id="2045.KR76_23555"/>
<dbReference type="SUPFAM" id="SSF82171">
    <property type="entry name" value="DPP6 N-terminal domain-like"/>
    <property type="match status" value="1"/>
</dbReference>
<dbReference type="HOGENOM" id="CLU_717349_0_0_11"/>
<accession>A0A0A1DUF6</accession>
<dbReference type="Proteomes" id="UP000030300">
    <property type="component" value="Chromosome"/>
</dbReference>
<sequence length="316" mass="34528">MAGLDPRLQDLDLRDAIEAPTLASTPIDRALLVADQSIFVERLDVIDAVNQIFVLAPDLTWRRIPLASYGDFHVEPNPTVSPDGRRVALSEGSNGAVAVIQLSTGGHRRYPVPVREAVGLDWSPDGRALMFKSRDKAGSGGYELDLRTGTATPRTVDVFRSTFSGDSRSVIEIGKDSTGAAEVRRYRDGKRTGSRLLEYSTIPRGQVTVKRYAAFGFFPTRRQRAAGHRDGAVVVDPRDGRLVAMGVDPRLRATWTAPSTWITADLLVVDTMLSGVLRVWNVRTGEVRRLARFRNEGVNVSLAPGPVADLLAGVER</sequence>
<dbReference type="AlphaFoldDB" id="A0A0A1DUF6"/>
<gene>
    <name evidence="1" type="ORF">KR76_23555</name>
</gene>
<dbReference type="KEGG" id="psim:KR76_23555"/>
<dbReference type="EMBL" id="CP009896">
    <property type="protein sequence ID" value="AIY19010.2"/>
    <property type="molecule type" value="Genomic_DNA"/>
</dbReference>
<dbReference type="eggNOG" id="COG0823">
    <property type="taxonomic scope" value="Bacteria"/>
</dbReference>
<dbReference type="InterPro" id="IPR011042">
    <property type="entry name" value="6-blade_b-propeller_TolB-like"/>
</dbReference>
<name>A0A0A1DUF6_NOCSI</name>
<reference evidence="1 2" key="1">
    <citation type="journal article" date="2015" name="Genome Announc.">
        <title>Complete Genome Sequence of Steroid-Transforming Nocardioides simplex VKM Ac-2033D.</title>
        <authorList>
            <person name="Shtratnikova V.Y."/>
            <person name="Schelkunov M.I."/>
            <person name="Pekov Y.A."/>
            <person name="Fokina V.V."/>
            <person name="Logacheva M.D."/>
            <person name="Sokolov S.L."/>
            <person name="Bragin E.Y."/>
            <person name="Ashapkin V.V."/>
            <person name="Donova M.V."/>
        </authorList>
    </citation>
    <scope>NUCLEOTIDE SEQUENCE [LARGE SCALE GENOMIC DNA]</scope>
    <source>
        <strain evidence="1 2">VKM Ac-2033D</strain>
    </source>
</reference>
<evidence type="ECO:0000313" key="2">
    <source>
        <dbReference type="Proteomes" id="UP000030300"/>
    </source>
</evidence>